<keyword evidence="7 15" id="KW-0067">ATP-binding</keyword>
<dbReference type="EMBL" id="DQ295237">
    <property type="protein sequence ID" value="ABC25226.1"/>
    <property type="molecule type" value="Genomic_DNA"/>
</dbReference>
<evidence type="ECO:0000256" key="1">
    <source>
        <dbReference type="ARBA" id="ARBA00007504"/>
    </source>
</evidence>
<dbReference type="InterPro" id="IPR045562">
    <property type="entry name" value="RecG_dom3_C"/>
</dbReference>
<dbReference type="InterPro" id="IPR012340">
    <property type="entry name" value="NA-bd_OB-fold"/>
</dbReference>
<evidence type="ECO:0000256" key="3">
    <source>
        <dbReference type="ARBA" id="ARBA00022741"/>
    </source>
</evidence>
<feature type="domain" description="Helicase C-terminal" evidence="17">
    <location>
        <begin position="465"/>
        <end position="621"/>
    </location>
</feature>
<dbReference type="InterPro" id="IPR004609">
    <property type="entry name" value="ATP-dep_DNA_helicase_RecG"/>
</dbReference>
<keyword evidence="3 15" id="KW-0547">Nucleotide-binding</keyword>
<dbReference type="InterPro" id="IPR011545">
    <property type="entry name" value="DEAD/DEAH_box_helicase_dom"/>
</dbReference>
<sequence>MEVTQLSGVGPALAAKLGKLGLHTVEDLLFHLPNRYQDRTRLVPLSALKPKTACLVEGQITSTSVQRGRRVSLLVGISHNNATLGLRFMHFHANQAKSFTAGRNIRCFGDIRPGPQGLEMVHPEYVMFDDVPPALADQLTPIYPTTDGLSLTRMGQLISLAWFQLEQGKLVLDELLPQQLISRYQLPSLEESLKQLHYPTLHQDLNQLQNEVTPAKLRLVLEELIAQQLTLSQAKKQSQQLPAPVMVIKEGLEHGLIKNLPFQLTKAQQRVWQEVASDLVTPAPMVRMVQGDVGSGKTVLAALAACRAIDNGCQVAVLAPTEILAEQHLHSFSHWLNPLGVNVVWLTGKQKAQTKRQSLAAITSGDGQVIVGTHALFQDAVHYQHLGLVIIDEQHRFGVAQRHSLVKKAPQGCGLHQLVMTATPIPRTLAMSAYGDLDHSVIDELPPGRKPINSVLLNNNRRADVIERIHLACSSGQQVYWICPLIETSDVLQCEAAQATAALLTQQLDNIKVGLVHGRLNGAEKADAMARFKSGDIQLLVATTVVEVGVDVPNANLMVIDNAERLGLAQLHQLRGRVGRGQAQSHCLFMYQAPLSKMGRERLDILRQSNDGFVIAEKDLQLRGPGEVLGTRQAGAIGLRIADLMRDAYLLPEVKHIAAGYTCHPKKTSQIILRWVGDKQAFAKV</sequence>
<feature type="domain" description="Helicase ATP-binding" evidence="16">
    <location>
        <begin position="278"/>
        <end position="442"/>
    </location>
</feature>
<evidence type="ECO:0000256" key="6">
    <source>
        <dbReference type="ARBA" id="ARBA00022806"/>
    </source>
</evidence>
<proteinExistence type="inferred from homology"/>
<dbReference type="NCBIfam" id="NF008165">
    <property type="entry name" value="PRK10917.1-3"/>
    <property type="match status" value="1"/>
</dbReference>
<dbReference type="AlphaFoldDB" id="Q2PYK1"/>
<evidence type="ECO:0000256" key="12">
    <source>
        <dbReference type="ARBA" id="ARBA00034617"/>
    </source>
</evidence>
<evidence type="ECO:0000256" key="8">
    <source>
        <dbReference type="ARBA" id="ARBA00023125"/>
    </source>
</evidence>
<keyword evidence="10 15" id="KW-0234">DNA repair</keyword>
<dbReference type="Pfam" id="PF19833">
    <property type="entry name" value="RecG_dom3_C"/>
    <property type="match status" value="1"/>
</dbReference>
<evidence type="ECO:0000256" key="15">
    <source>
        <dbReference type="RuleBase" id="RU363016"/>
    </source>
</evidence>
<name>Q2PYK1_9BACT</name>
<evidence type="ECO:0000256" key="7">
    <source>
        <dbReference type="ARBA" id="ARBA00022840"/>
    </source>
</evidence>
<reference evidence="18" key="1">
    <citation type="journal article" date="2006" name="Appl. Environ. Microbiol.">
        <title>Comparative genomics of DNA fragments from six Antarctic marine planktonic bacteria.</title>
        <authorList>
            <person name="Grzymski J.J."/>
            <person name="Carter B.J."/>
            <person name="DeLong E.F."/>
            <person name="Feldman R.A."/>
            <person name="Ghadiri A."/>
            <person name="Murray A.E."/>
        </authorList>
    </citation>
    <scope>NUCLEOTIDE SEQUENCE</scope>
</reference>
<dbReference type="Pfam" id="PF00270">
    <property type="entry name" value="DEAD"/>
    <property type="match status" value="1"/>
</dbReference>
<dbReference type="NCBIfam" id="NF008163">
    <property type="entry name" value="PRK10917.1-1"/>
    <property type="match status" value="1"/>
</dbReference>
<dbReference type="SUPFAM" id="SSF50249">
    <property type="entry name" value="Nucleic acid-binding proteins"/>
    <property type="match status" value="1"/>
</dbReference>
<dbReference type="PROSITE" id="PS51194">
    <property type="entry name" value="HELICASE_CTER"/>
    <property type="match status" value="1"/>
</dbReference>
<dbReference type="InterPro" id="IPR027417">
    <property type="entry name" value="P-loop_NTPase"/>
</dbReference>
<dbReference type="Gene3D" id="3.40.50.300">
    <property type="entry name" value="P-loop containing nucleotide triphosphate hydrolases"/>
    <property type="match status" value="2"/>
</dbReference>
<accession>Q2PYK1</accession>
<dbReference type="GO" id="GO:0005524">
    <property type="term" value="F:ATP binding"/>
    <property type="evidence" value="ECO:0007669"/>
    <property type="project" value="UniProtKB-KW"/>
</dbReference>
<dbReference type="CDD" id="cd17992">
    <property type="entry name" value="DEXHc_RecG"/>
    <property type="match status" value="1"/>
</dbReference>
<comment type="similarity">
    <text evidence="1 15">Belongs to the helicase family. RecG subfamily.</text>
</comment>
<evidence type="ECO:0000259" key="16">
    <source>
        <dbReference type="PROSITE" id="PS51192"/>
    </source>
</evidence>
<evidence type="ECO:0000259" key="17">
    <source>
        <dbReference type="PROSITE" id="PS51194"/>
    </source>
</evidence>
<protein>
    <recommendedName>
        <fullName evidence="2 15">ATP-dependent DNA helicase RecG</fullName>
        <ecNumber evidence="13 15">5.6.2.4</ecNumber>
    </recommendedName>
</protein>
<evidence type="ECO:0000256" key="10">
    <source>
        <dbReference type="ARBA" id="ARBA00023204"/>
    </source>
</evidence>
<dbReference type="PANTHER" id="PTHR47964:SF1">
    <property type="entry name" value="ATP-DEPENDENT DNA HELICASE HOMOLOG RECG, CHLOROPLASTIC"/>
    <property type="match status" value="1"/>
</dbReference>
<evidence type="ECO:0000313" key="18">
    <source>
        <dbReference type="EMBL" id="ABC25226.1"/>
    </source>
</evidence>
<evidence type="ECO:0000256" key="13">
    <source>
        <dbReference type="ARBA" id="ARBA00034808"/>
    </source>
</evidence>
<dbReference type="SUPFAM" id="SSF52540">
    <property type="entry name" value="P-loop containing nucleoside triphosphate hydrolases"/>
    <property type="match status" value="2"/>
</dbReference>
<comment type="catalytic activity">
    <reaction evidence="12 15">
        <text>Couples ATP hydrolysis with the unwinding of duplex DNA by translocating in the 3'-5' direction.</text>
        <dbReference type="EC" id="5.6.2.4"/>
    </reaction>
</comment>
<keyword evidence="8" id="KW-0238">DNA-binding</keyword>
<comment type="function">
    <text evidence="15">Plays a critical role in recombination and DNA repair. Helps process Holliday junction intermediates to mature products by catalyzing branch migration. Has replication fork regression activity, unwinds stalled or blocked replication forks to make a HJ that can be resolved. Has a DNA unwinding activity characteristic of a DNA helicase with 3'-5' polarity.</text>
</comment>
<dbReference type="CDD" id="cd04488">
    <property type="entry name" value="RecG_wedge_OBF"/>
    <property type="match status" value="1"/>
</dbReference>
<dbReference type="NCBIfam" id="TIGR00643">
    <property type="entry name" value="recG"/>
    <property type="match status" value="1"/>
</dbReference>
<dbReference type="PANTHER" id="PTHR47964">
    <property type="entry name" value="ATP-DEPENDENT DNA HELICASE HOMOLOG RECG, CHLOROPLASTIC"/>
    <property type="match status" value="1"/>
</dbReference>
<keyword evidence="9 15" id="KW-0233">DNA recombination</keyword>
<keyword evidence="5 15" id="KW-0378">Hydrolase</keyword>
<evidence type="ECO:0000256" key="11">
    <source>
        <dbReference type="ARBA" id="ARBA00023235"/>
    </source>
</evidence>
<dbReference type="Pfam" id="PF17191">
    <property type="entry name" value="RecG_wedge"/>
    <property type="match status" value="1"/>
</dbReference>
<comment type="catalytic activity">
    <reaction evidence="14 15">
        <text>ATP + H2O = ADP + phosphate + H(+)</text>
        <dbReference type="Rhea" id="RHEA:13065"/>
        <dbReference type="ChEBI" id="CHEBI:15377"/>
        <dbReference type="ChEBI" id="CHEBI:15378"/>
        <dbReference type="ChEBI" id="CHEBI:30616"/>
        <dbReference type="ChEBI" id="CHEBI:43474"/>
        <dbReference type="ChEBI" id="CHEBI:456216"/>
        <dbReference type="EC" id="5.6.2.4"/>
    </reaction>
</comment>
<dbReference type="GO" id="GO:0016887">
    <property type="term" value="F:ATP hydrolysis activity"/>
    <property type="evidence" value="ECO:0007669"/>
    <property type="project" value="RHEA"/>
</dbReference>
<dbReference type="Pfam" id="PF00271">
    <property type="entry name" value="Helicase_C"/>
    <property type="match status" value="1"/>
</dbReference>
<evidence type="ECO:0000256" key="14">
    <source>
        <dbReference type="ARBA" id="ARBA00048988"/>
    </source>
</evidence>
<evidence type="ECO:0000256" key="5">
    <source>
        <dbReference type="ARBA" id="ARBA00022801"/>
    </source>
</evidence>
<dbReference type="FunFam" id="3.40.50.300:FF:000391">
    <property type="entry name" value="ATP-dependent DNA helicase RecG"/>
    <property type="match status" value="1"/>
</dbReference>
<evidence type="ECO:0000256" key="9">
    <source>
        <dbReference type="ARBA" id="ARBA00023172"/>
    </source>
</evidence>
<dbReference type="InterPro" id="IPR033454">
    <property type="entry name" value="RecG_wedge"/>
</dbReference>
<keyword evidence="11" id="KW-0413">Isomerase</keyword>
<dbReference type="GO" id="GO:0003677">
    <property type="term" value="F:DNA binding"/>
    <property type="evidence" value="ECO:0007669"/>
    <property type="project" value="UniProtKB-KW"/>
</dbReference>
<keyword evidence="4 15" id="KW-0227">DNA damage</keyword>
<dbReference type="SMART" id="SM00487">
    <property type="entry name" value="DEXDc"/>
    <property type="match status" value="1"/>
</dbReference>
<dbReference type="EC" id="5.6.2.4" evidence="13 15"/>
<dbReference type="InterPro" id="IPR047112">
    <property type="entry name" value="RecG/Mfd"/>
</dbReference>
<dbReference type="GO" id="GO:0006281">
    <property type="term" value="P:DNA repair"/>
    <property type="evidence" value="ECO:0007669"/>
    <property type="project" value="UniProtKB-UniRule"/>
</dbReference>
<keyword evidence="6 15" id="KW-0347">Helicase</keyword>
<evidence type="ECO:0000256" key="4">
    <source>
        <dbReference type="ARBA" id="ARBA00022763"/>
    </source>
</evidence>
<dbReference type="SMART" id="SM00490">
    <property type="entry name" value="HELICc"/>
    <property type="match status" value="1"/>
</dbReference>
<dbReference type="NCBIfam" id="NF008168">
    <property type="entry name" value="PRK10917.2-2"/>
    <property type="match status" value="1"/>
</dbReference>
<dbReference type="PROSITE" id="PS51192">
    <property type="entry name" value="HELICASE_ATP_BIND_1"/>
    <property type="match status" value="1"/>
</dbReference>
<dbReference type="GO" id="GO:0006310">
    <property type="term" value="P:DNA recombination"/>
    <property type="evidence" value="ECO:0007669"/>
    <property type="project" value="UniProtKB-UniRule"/>
</dbReference>
<dbReference type="GO" id="GO:0043138">
    <property type="term" value="F:3'-5' DNA helicase activity"/>
    <property type="evidence" value="ECO:0007669"/>
    <property type="project" value="UniProtKB-EC"/>
</dbReference>
<dbReference type="Gene3D" id="2.40.50.140">
    <property type="entry name" value="Nucleic acid-binding proteins"/>
    <property type="match status" value="1"/>
</dbReference>
<dbReference type="InterPro" id="IPR001650">
    <property type="entry name" value="Helicase_C-like"/>
</dbReference>
<evidence type="ECO:0000256" key="2">
    <source>
        <dbReference type="ARBA" id="ARBA00017846"/>
    </source>
</evidence>
<organism evidence="18">
    <name type="scientific">uncultured marine bacterium Ant4D3</name>
    <dbReference type="NCBI Taxonomy" id="360423"/>
    <lineage>
        <taxon>Bacteria</taxon>
        <taxon>environmental samples</taxon>
    </lineage>
</organism>
<dbReference type="InterPro" id="IPR014001">
    <property type="entry name" value="Helicase_ATP-bd"/>
</dbReference>